<dbReference type="AlphaFoldDB" id="A0AAV5UY99"/>
<comment type="subcellular location">
    <subcellularLocation>
        <location evidence="1">Secreted</location>
    </subcellularLocation>
</comment>
<feature type="domain" description="MD-2-related lipid-recognition" evidence="4">
    <location>
        <begin position="18"/>
        <end position="133"/>
    </location>
</feature>
<accession>A0AAV5UY99</accession>
<evidence type="ECO:0000313" key="6">
    <source>
        <dbReference type="Proteomes" id="UP001432322"/>
    </source>
</evidence>
<evidence type="ECO:0000256" key="1">
    <source>
        <dbReference type="ARBA" id="ARBA00004613"/>
    </source>
</evidence>
<keyword evidence="3" id="KW-0964">Secreted</keyword>
<dbReference type="GO" id="GO:0005576">
    <property type="term" value="C:extracellular region"/>
    <property type="evidence" value="ECO:0007669"/>
    <property type="project" value="UniProtKB-SubCell"/>
</dbReference>
<dbReference type="FunFam" id="2.60.40.770:FF:000001">
    <property type="entry name" value="NPC intracellular cholesterol transporter 2"/>
    <property type="match status" value="1"/>
</dbReference>
<evidence type="ECO:0000256" key="2">
    <source>
        <dbReference type="ARBA" id="ARBA00006370"/>
    </source>
</evidence>
<comment type="similarity">
    <text evidence="2">Belongs to the NPC2 family.</text>
</comment>
<dbReference type="SUPFAM" id="SSF81296">
    <property type="entry name" value="E set domains"/>
    <property type="match status" value="1"/>
</dbReference>
<dbReference type="Pfam" id="PF02221">
    <property type="entry name" value="E1_DerP2_DerF2"/>
    <property type="match status" value="1"/>
</dbReference>
<gene>
    <name evidence="5" type="ORF">PFISCL1PPCAC_3553</name>
</gene>
<sequence length="153" mass="17069">LVLVCTLLAAAAADFTSVPHKNCKSLFDVKSLSASECELIEVEHSDEKKKACRFMSGTKPTIKITFVPNESGVTDLHTSVRAKFGKSTLPYAMTDFETCKHGNIACPLEAGKEYNYSQDFHIDASYPKVKRAVPSELEHWPRRQEGHLRGLLR</sequence>
<evidence type="ECO:0000313" key="5">
    <source>
        <dbReference type="EMBL" id="GMT12256.1"/>
    </source>
</evidence>
<comment type="caution">
    <text evidence="5">The sequence shown here is derived from an EMBL/GenBank/DDBJ whole genome shotgun (WGS) entry which is preliminary data.</text>
</comment>
<feature type="non-terminal residue" evidence="5">
    <location>
        <position position="1"/>
    </location>
</feature>
<dbReference type="InterPro" id="IPR039670">
    <property type="entry name" value="NPC2-like"/>
</dbReference>
<evidence type="ECO:0000256" key="3">
    <source>
        <dbReference type="ARBA" id="ARBA00022525"/>
    </source>
</evidence>
<reference evidence="5" key="1">
    <citation type="submission" date="2023-10" db="EMBL/GenBank/DDBJ databases">
        <title>Genome assembly of Pristionchus species.</title>
        <authorList>
            <person name="Yoshida K."/>
            <person name="Sommer R.J."/>
        </authorList>
    </citation>
    <scope>NUCLEOTIDE SEQUENCE</scope>
    <source>
        <strain evidence="5">RS5133</strain>
    </source>
</reference>
<protein>
    <recommendedName>
        <fullName evidence="4">MD-2-related lipid-recognition domain-containing protein</fullName>
    </recommendedName>
</protein>
<dbReference type="GO" id="GO:0032934">
    <property type="term" value="F:sterol binding"/>
    <property type="evidence" value="ECO:0007669"/>
    <property type="project" value="InterPro"/>
</dbReference>
<proteinExistence type="inferred from homology"/>
<dbReference type="Proteomes" id="UP001432322">
    <property type="component" value="Unassembled WGS sequence"/>
</dbReference>
<dbReference type="GO" id="GO:0015918">
    <property type="term" value="P:sterol transport"/>
    <property type="evidence" value="ECO:0007669"/>
    <property type="project" value="InterPro"/>
</dbReference>
<dbReference type="PANTHER" id="PTHR11306">
    <property type="entry name" value="NIEMANN PICK TYPE C2 PROTEIN NPC2-RELATED"/>
    <property type="match status" value="1"/>
</dbReference>
<dbReference type="InterPro" id="IPR003172">
    <property type="entry name" value="ML_dom"/>
</dbReference>
<dbReference type="EMBL" id="BTSY01000001">
    <property type="protein sequence ID" value="GMT12256.1"/>
    <property type="molecule type" value="Genomic_DNA"/>
</dbReference>
<keyword evidence="6" id="KW-1185">Reference proteome</keyword>
<dbReference type="PANTHER" id="PTHR11306:SF68">
    <property type="entry name" value="NPC INTRACELLULAR CHOLESTEROL TRANSPORTER 2"/>
    <property type="match status" value="1"/>
</dbReference>
<name>A0AAV5UY99_9BILA</name>
<evidence type="ECO:0000259" key="4">
    <source>
        <dbReference type="Pfam" id="PF02221"/>
    </source>
</evidence>
<dbReference type="InterPro" id="IPR014756">
    <property type="entry name" value="Ig_E-set"/>
</dbReference>
<dbReference type="Gene3D" id="2.60.40.770">
    <property type="match status" value="1"/>
</dbReference>
<organism evidence="5 6">
    <name type="scientific">Pristionchus fissidentatus</name>
    <dbReference type="NCBI Taxonomy" id="1538716"/>
    <lineage>
        <taxon>Eukaryota</taxon>
        <taxon>Metazoa</taxon>
        <taxon>Ecdysozoa</taxon>
        <taxon>Nematoda</taxon>
        <taxon>Chromadorea</taxon>
        <taxon>Rhabditida</taxon>
        <taxon>Rhabditina</taxon>
        <taxon>Diplogasteromorpha</taxon>
        <taxon>Diplogasteroidea</taxon>
        <taxon>Neodiplogasteridae</taxon>
        <taxon>Pristionchus</taxon>
    </lineage>
</organism>